<dbReference type="Pfam" id="PF00106">
    <property type="entry name" value="adh_short"/>
    <property type="match status" value="1"/>
</dbReference>
<evidence type="ECO:0000256" key="1">
    <source>
        <dbReference type="ARBA" id="ARBA00006484"/>
    </source>
</evidence>
<gene>
    <name evidence="4" type="ORF">F0Q45_24845</name>
</gene>
<dbReference type="PANTHER" id="PTHR44196">
    <property type="entry name" value="DEHYDROGENASE/REDUCTASE SDR FAMILY MEMBER 7B"/>
    <property type="match status" value="1"/>
</dbReference>
<evidence type="ECO:0000256" key="2">
    <source>
        <dbReference type="ARBA" id="ARBA00023002"/>
    </source>
</evidence>
<dbReference type="GO" id="GO:0016020">
    <property type="term" value="C:membrane"/>
    <property type="evidence" value="ECO:0007669"/>
    <property type="project" value="TreeGrafter"/>
</dbReference>
<dbReference type="NCBIfam" id="NF004521">
    <property type="entry name" value="PRK05866.1"/>
    <property type="match status" value="1"/>
</dbReference>
<dbReference type="SUPFAM" id="SSF51735">
    <property type="entry name" value="NAD(P)-binding Rossmann-fold domains"/>
    <property type="match status" value="1"/>
</dbReference>
<dbReference type="CDD" id="cd05233">
    <property type="entry name" value="SDR_c"/>
    <property type="match status" value="1"/>
</dbReference>
<reference evidence="4 5" key="1">
    <citation type="submission" date="2019-09" db="EMBL/GenBank/DDBJ databases">
        <title>Report of infection by Mycobacterium simiae a patient suffering from pulmonary tuberculosis.</title>
        <authorList>
            <person name="Mohanty P.S."/>
            <person name="Bansal A.K."/>
            <person name="Singh H."/>
            <person name="Sharma S."/>
            <person name="Patil S.A."/>
            <person name="Upadhaya P."/>
            <person name="Singh P.K."/>
            <person name="Kumar D."/>
            <person name="Kumar S."/>
            <person name="Singh R.K."/>
            <person name="Chaudhary B."/>
        </authorList>
    </citation>
    <scope>NUCLEOTIDE SEQUENCE [LARGE SCALE GENOMIC DNA]</scope>
    <source>
        <strain evidence="4 5">JAL-560-SIM</strain>
    </source>
</reference>
<name>A0A5B1B9C2_MYCSI</name>
<evidence type="ECO:0000313" key="5">
    <source>
        <dbReference type="Proteomes" id="UP000324701"/>
    </source>
</evidence>
<comment type="similarity">
    <text evidence="1 3">Belongs to the short-chain dehydrogenases/reductases (SDR) family.</text>
</comment>
<comment type="caution">
    <text evidence="4">The sequence shown here is derived from an EMBL/GenBank/DDBJ whole genome shotgun (WGS) entry which is preliminary data.</text>
</comment>
<dbReference type="GO" id="GO:0016491">
    <property type="term" value="F:oxidoreductase activity"/>
    <property type="evidence" value="ECO:0007669"/>
    <property type="project" value="UniProtKB-KW"/>
</dbReference>
<proteinExistence type="inferred from homology"/>
<sequence length="325" mass="35536">MALIDKAKLTLEALEQNNVGPPAESSARPLTKPLRRLSTAVLLASMRPPRGRLAKDRVSRDRVDLRGKRILITGASSGIGESAATKFAREGANVVAVARRQEKLDDLVARITTAGGEASALACDLSNVDAVDQLITTIREQYDGVDILINNAALSIRRPMLGSLQNWHDIERLMRLNYYAPLRLIRALAPGMVERGDGHIINVVTWVVLNQALPNYSAYNASKAALSAVSRVIDTEWANSGVHQTTLYYPLVRTPMIDPTKEFDNVPGLTSDEAAEWMLAAARGRPVRIAPRMALAAQALDTVSPTLLNRFMKRWDTWLAAIASP</sequence>
<dbReference type="PRINTS" id="PR00080">
    <property type="entry name" value="SDRFAMILY"/>
</dbReference>
<accession>A0A5B1B9C2</accession>
<evidence type="ECO:0000313" key="4">
    <source>
        <dbReference type="EMBL" id="KAA1244561.1"/>
    </source>
</evidence>
<dbReference type="PANTHER" id="PTHR44196:SF1">
    <property type="entry name" value="DEHYDROGENASE_REDUCTASE SDR FAMILY MEMBER 7B"/>
    <property type="match status" value="1"/>
</dbReference>
<dbReference type="EMBL" id="VTZN01000288">
    <property type="protein sequence ID" value="KAA1244561.1"/>
    <property type="molecule type" value="Genomic_DNA"/>
</dbReference>
<dbReference type="InterPro" id="IPR036291">
    <property type="entry name" value="NAD(P)-bd_dom_sf"/>
</dbReference>
<dbReference type="PRINTS" id="PR00081">
    <property type="entry name" value="GDHRDH"/>
</dbReference>
<dbReference type="OrthoDB" id="9810734at2"/>
<dbReference type="Proteomes" id="UP000324701">
    <property type="component" value="Unassembled WGS sequence"/>
</dbReference>
<dbReference type="Gene3D" id="3.40.50.720">
    <property type="entry name" value="NAD(P)-binding Rossmann-like Domain"/>
    <property type="match status" value="1"/>
</dbReference>
<keyword evidence="5" id="KW-1185">Reference proteome</keyword>
<protein>
    <submittedName>
        <fullName evidence="4">SDR family oxidoreductase</fullName>
    </submittedName>
</protein>
<dbReference type="InterPro" id="IPR002347">
    <property type="entry name" value="SDR_fam"/>
</dbReference>
<organism evidence="4 5">
    <name type="scientific">Mycobacterium simiae</name>
    <name type="common">Mycobacterium habana</name>
    <dbReference type="NCBI Taxonomy" id="1784"/>
    <lineage>
        <taxon>Bacteria</taxon>
        <taxon>Bacillati</taxon>
        <taxon>Actinomycetota</taxon>
        <taxon>Actinomycetes</taxon>
        <taxon>Mycobacteriales</taxon>
        <taxon>Mycobacteriaceae</taxon>
        <taxon>Mycobacterium</taxon>
        <taxon>Mycobacterium simiae complex</taxon>
    </lineage>
</organism>
<keyword evidence="2" id="KW-0560">Oxidoreductase</keyword>
<evidence type="ECO:0000256" key="3">
    <source>
        <dbReference type="RuleBase" id="RU000363"/>
    </source>
</evidence>
<dbReference type="AlphaFoldDB" id="A0A5B1B9C2"/>